<evidence type="ECO:0000256" key="3">
    <source>
        <dbReference type="ARBA" id="ARBA00022606"/>
    </source>
</evidence>
<keyword evidence="2" id="KW-1003">Cell membrane</keyword>
<evidence type="ECO:0000256" key="4">
    <source>
        <dbReference type="ARBA" id="ARBA00022692"/>
    </source>
</evidence>
<evidence type="ECO:0000256" key="6">
    <source>
        <dbReference type="ARBA" id="ARBA00022989"/>
    </source>
</evidence>
<evidence type="ECO:0000256" key="5">
    <source>
        <dbReference type="ARBA" id="ARBA00022725"/>
    </source>
</evidence>
<reference evidence="12" key="1">
    <citation type="submission" date="2025-08" db="UniProtKB">
        <authorList>
            <consortium name="RefSeq"/>
        </authorList>
    </citation>
    <scope>IDENTIFICATION</scope>
</reference>
<gene>
    <name evidence="12" type="primary">LOC113499360</name>
</gene>
<keyword evidence="4 10" id="KW-0812">Transmembrane</keyword>
<dbReference type="CTD" id="100127041"/>
<feature type="transmembrane region" description="Helical" evidence="10">
    <location>
        <begin position="379"/>
        <end position="403"/>
    </location>
</feature>
<dbReference type="Proteomes" id="UP000322000">
    <property type="component" value="Chromosome 12"/>
</dbReference>
<evidence type="ECO:0000313" key="12">
    <source>
        <dbReference type="RefSeq" id="XP_026735610.1"/>
    </source>
</evidence>
<keyword evidence="5 10" id="KW-0552">Olfaction</keyword>
<dbReference type="AlphaFoldDB" id="A0A7E5W4Q7"/>
<comment type="subcellular location">
    <subcellularLocation>
        <location evidence="1 10">Cell membrane</location>
        <topology evidence="1 10">Multi-pass membrane protein</topology>
    </subcellularLocation>
</comment>
<accession>A0A7E5W4Q7</accession>
<name>A0A7E5W4Q7_TRINI</name>
<keyword evidence="7 10" id="KW-0472">Membrane</keyword>
<dbReference type="GO" id="GO:0005549">
    <property type="term" value="F:odorant binding"/>
    <property type="evidence" value="ECO:0007669"/>
    <property type="project" value="InterPro"/>
</dbReference>
<keyword evidence="11" id="KW-1185">Reference proteome</keyword>
<dbReference type="PANTHER" id="PTHR21137">
    <property type="entry name" value="ODORANT RECEPTOR"/>
    <property type="match status" value="1"/>
</dbReference>
<feature type="transmembrane region" description="Helical" evidence="10">
    <location>
        <begin position="187"/>
        <end position="208"/>
    </location>
</feature>
<dbReference type="OrthoDB" id="7404136at2759"/>
<feature type="transmembrane region" description="Helical" evidence="10">
    <location>
        <begin position="42"/>
        <end position="61"/>
    </location>
</feature>
<evidence type="ECO:0000256" key="1">
    <source>
        <dbReference type="ARBA" id="ARBA00004651"/>
    </source>
</evidence>
<evidence type="ECO:0000256" key="10">
    <source>
        <dbReference type="RuleBase" id="RU351113"/>
    </source>
</evidence>
<feature type="transmembrane region" description="Helical" evidence="10">
    <location>
        <begin position="133"/>
        <end position="155"/>
    </location>
</feature>
<dbReference type="GO" id="GO:0007165">
    <property type="term" value="P:signal transduction"/>
    <property type="evidence" value="ECO:0007669"/>
    <property type="project" value="UniProtKB-KW"/>
</dbReference>
<evidence type="ECO:0000256" key="9">
    <source>
        <dbReference type="ARBA" id="ARBA00023224"/>
    </source>
</evidence>
<dbReference type="Pfam" id="PF02949">
    <property type="entry name" value="7tm_6"/>
    <property type="match status" value="1"/>
</dbReference>
<feature type="transmembrane region" description="Helical" evidence="10">
    <location>
        <begin position="12"/>
        <end position="30"/>
    </location>
</feature>
<proteinExistence type="inferred from homology"/>
<comment type="similarity">
    <text evidence="10">Belongs to the insect chemoreceptor superfamily. Heteromeric odorant receptor channel (TC 1.A.69) family.</text>
</comment>
<feature type="transmembrane region" description="Helical" evidence="10">
    <location>
        <begin position="272"/>
        <end position="295"/>
    </location>
</feature>
<dbReference type="InParanoid" id="A0A7E5W4Q7"/>
<evidence type="ECO:0000256" key="8">
    <source>
        <dbReference type="ARBA" id="ARBA00023170"/>
    </source>
</evidence>
<feature type="transmembrane region" description="Helical" evidence="10">
    <location>
        <begin position="215"/>
        <end position="236"/>
    </location>
</feature>
<dbReference type="GO" id="GO:0005886">
    <property type="term" value="C:plasma membrane"/>
    <property type="evidence" value="ECO:0007669"/>
    <property type="project" value="UniProtKB-SubCell"/>
</dbReference>
<evidence type="ECO:0000313" key="11">
    <source>
        <dbReference type="Proteomes" id="UP000322000"/>
    </source>
</evidence>
<sequence length="425" mass="48363">MGPKFLESLEDPSHLLLGPTLLGLQYWGLWQKDRIKNVIYNIIHILAFIFVISQYLELWLIRQNLELAMRNLSVSMLSTVCVFKAGTFVFWQKSWKELIEYVSNLEKNQLSKNDKTTAKIIDTYTKYSRIVTYCYWCLVTATVFTVILAPLFVFLSSPVYRESISNGTQPYPEIMSSWFPFDRSRGLGYWLSVVCHTLICFYGGGVVASFDSNAVVIMTFFAGQLKLLSMNCSRLFGDGNEVVNYKDAVKRIEECHYHHLYLVKYSTVLNSLLSPVMFLYVIICSLMICASAVQLTTDGTGNMQRIWIAEYLMALIAQLFLYCWHGNEVSYMSYKVDGGLYSSAWWSQNVRIRRSLLLLGGQLRRTITFTAGPFTMLNVATFVTVSVIIMMISTQATATILLLGSKQTDRISNAIQLPICISDSV</sequence>
<keyword evidence="9 10" id="KW-0807">Transducer</keyword>
<dbReference type="KEGG" id="tnl:113499360"/>
<protein>
    <recommendedName>
        <fullName evidence="10">Odorant receptor</fullName>
    </recommendedName>
</protein>
<evidence type="ECO:0000256" key="2">
    <source>
        <dbReference type="ARBA" id="ARBA00022475"/>
    </source>
</evidence>
<dbReference type="InterPro" id="IPR004117">
    <property type="entry name" value="7tm6_olfct_rcpt"/>
</dbReference>
<feature type="transmembrane region" description="Helical" evidence="10">
    <location>
        <begin position="73"/>
        <end position="91"/>
    </location>
</feature>
<keyword evidence="8 10" id="KW-0675">Receptor</keyword>
<keyword evidence="3 10" id="KW-0716">Sensory transduction</keyword>
<evidence type="ECO:0000256" key="7">
    <source>
        <dbReference type="ARBA" id="ARBA00023136"/>
    </source>
</evidence>
<keyword evidence="6 10" id="KW-1133">Transmembrane helix</keyword>
<dbReference type="GeneID" id="113499360"/>
<dbReference type="RefSeq" id="XP_026735610.1">
    <property type="nucleotide sequence ID" value="XM_026879809.1"/>
</dbReference>
<dbReference type="PANTHER" id="PTHR21137:SF35">
    <property type="entry name" value="ODORANT RECEPTOR 19A-RELATED"/>
    <property type="match status" value="1"/>
</dbReference>
<comment type="caution">
    <text evidence="10">Lacks conserved residue(s) required for the propagation of feature annotation.</text>
</comment>
<dbReference type="GO" id="GO:0004984">
    <property type="term" value="F:olfactory receptor activity"/>
    <property type="evidence" value="ECO:0007669"/>
    <property type="project" value="InterPro"/>
</dbReference>
<feature type="transmembrane region" description="Helical" evidence="10">
    <location>
        <begin position="307"/>
        <end position="327"/>
    </location>
</feature>
<organism evidence="11 12">
    <name type="scientific">Trichoplusia ni</name>
    <name type="common">Cabbage looper</name>
    <dbReference type="NCBI Taxonomy" id="7111"/>
    <lineage>
        <taxon>Eukaryota</taxon>
        <taxon>Metazoa</taxon>
        <taxon>Ecdysozoa</taxon>
        <taxon>Arthropoda</taxon>
        <taxon>Hexapoda</taxon>
        <taxon>Insecta</taxon>
        <taxon>Pterygota</taxon>
        <taxon>Neoptera</taxon>
        <taxon>Endopterygota</taxon>
        <taxon>Lepidoptera</taxon>
        <taxon>Glossata</taxon>
        <taxon>Ditrysia</taxon>
        <taxon>Noctuoidea</taxon>
        <taxon>Noctuidae</taxon>
        <taxon>Plusiinae</taxon>
        <taxon>Trichoplusia</taxon>
    </lineage>
</organism>